<keyword evidence="3" id="KW-0645">Protease</keyword>
<dbReference type="Pfam" id="PF07687">
    <property type="entry name" value="M20_dimer"/>
    <property type="match status" value="1"/>
</dbReference>
<evidence type="ECO:0000256" key="2">
    <source>
        <dbReference type="ARBA" id="ARBA00006247"/>
    </source>
</evidence>
<protein>
    <submittedName>
        <fullName evidence="10">M20/M25/M40 family metallo-hydrolase</fullName>
    </submittedName>
</protein>
<organism evidence="10 11">
    <name type="scientific">[Mycoplasma] anseris</name>
    <dbReference type="NCBI Taxonomy" id="92400"/>
    <lineage>
        <taxon>Bacteria</taxon>
        <taxon>Bacillati</taxon>
        <taxon>Mycoplasmatota</taxon>
        <taxon>Mycoplasmoidales</taxon>
        <taxon>Metamycoplasmataceae</taxon>
        <taxon>Metamycoplasma</taxon>
    </lineage>
</organism>
<dbReference type="SUPFAM" id="SSF53187">
    <property type="entry name" value="Zn-dependent exopeptidases"/>
    <property type="match status" value="1"/>
</dbReference>
<dbReference type="PANTHER" id="PTHR43808:SF31">
    <property type="entry name" value="N-ACETYL-L-CITRULLINE DEACETYLASE"/>
    <property type="match status" value="1"/>
</dbReference>
<evidence type="ECO:0000313" key="10">
    <source>
        <dbReference type="EMBL" id="AWX69364.1"/>
    </source>
</evidence>
<dbReference type="InterPro" id="IPR011650">
    <property type="entry name" value="Peptidase_M20_dimer"/>
</dbReference>
<dbReference type="Gene3D" id="3.40.630.10">
    <property type="entry name" value="Zn peptidases"/>
    <property type="match status" value="1"/>
</dbReference>
<dbReference type="GO" id="GO:0008270">
    <property type="term" value="F:zinc ion binding"/>
    <property type="evidence" value="ECO:0007669"/>
    <property type="project" value="InterPro"/>
</dbReference>
<dbReference type="InterPro" id="IPR050072">
    <property type="entry name" value="Peptidase_M20A"/>
</dbReference>
<dbReference type="PROSITE" id="PS00758">
    <property type="entry name" value="ARGE_DAPE_CPG2_1"/>
    <property type="match status" value="1"/>
</dbReference>
<dbReference type="GO" id="GO:0016805">
    <property type="term" value="F:dipeptidase activity"/>
    <property type="evidence" value="ECO:0007669"/>
    <property type="project" value="UniProtKB-KW"/>
</dbReference>
<dbReference type="InterPro" id="IPR010964">
    <property type="entry name" value="M20A_pepV-rel"/>
</dbReference>
<dbReference type="InterPro" id="IPR036264">
    <property type="entry name" value="Bact_exopeptidase_dim_dom"/>
</dbReference>
<name>A0A2Z4NCR7_9BACT</name>
<keyword evidence="11" id="KW-1185">Reference proteome</keyword>
<keyword evidence="6" id="KW-0862">Zinc</keyword>
<comment type="cofactor">
    <cofactor evidence="1">
        <name>Zn(2+)</name>
        <dbReference type="ChEBI" id="CHEBI:29105"/>
    </cofactor>
</comment>
<evidence type="ECO:0000256" key="1">
    <source>
        <dbReference type="ARBA" id="ARBA00001947"/>
    </source>
</evidence>
<dbReference type="Gene3D" id="3.30.70.360">
    <property type="match status" value="2"/>
</dbReference>
<dbReference type="GO" id="GO:0006508">
    <property type="term" value="P:proteolysis"/>
    <property type="evidence" value="ECO:0007669"/>
    <property type="project" value="UniProtKB-KW"/>
</dbReference>
<dbReference type="EMBL" id="CP030140">
    <property type="protein sequence ID" value="AWX69364.1"/>
    <property type="molecule type" value="Genomic_DNA"/>
</dbReference>
<dbReference type="GO" id="GO:0008777">
    <property type="term" value="F:acetylornithine deacetylase activity"/>
    <property type="evidence" value="ECO:0007669"/>
    <property type="project" value="TreeGrafter"/>
</dbReference>
<dbReference type="GO" id="GO:0006526">
    <property type="term" value="P:L-arginine biosynthetic process"/>
    <property type="evidence" value="ECO:0007669"/>
    <property type="project" value="TreeGrafter"/>
</dbReference>
<evidence type="ECO:0000256" key="6">
    <source>
        <dbReference type="ARBA" id="ARBA00022833"/>
    </source>
</evidence>
<sequence>MKKYIKYRQTNQEFLEMVKNMANICAIPSISEEDFENEFPFGKAVDEACNYALNLAKSFGFETYKDPQNRFGYVQIGRGGKQIGILAHLDVVPAGDESQWISNAFSPIITETELFGRGSLDDKGPAIINLYAMKYIKDNHLLSDEWSIRLIFGLSEETTMKSMKCYLKEFEAPYISYTPDGEWPLIYAEKMVYHVNLKFPKIKNIEFNGGDVINQIPDTLYIKNIDAAILKNLNQPDFQILESNQIVVKGKSGHGSTPDKGDNAILKALKAIINNPDYQEYELIKFIKQSFNGNFELANIFKNYEDTSGKLSANLGMIRTTNDKYILSFDLRVPVSHSKEEVSKDWETYLNQFNNQVQYELIGHKPAKYIAKNNKLVKILMDTYNESYNAKEEPLAIGGGTYARLLDTCVAFGSTKEMHLMHGANEAFSFKEMKESLEIYINALNRLQEYDE</sequence>
<evidence type="ECO:0000313" key="11">
    <source>
        <dbReference type="Proteomes" id="UP000250218"/>
    </source>
</evidence>
<evidence type="ECO:0000256" key="8">
    <source>
        <dbReference type="ARBA" id="ARBA00023049"/>
    </source>
</evidence>
<evidence type="ECO:0000256" key="5">
    <source>
        <dbReference type="ARBA" id="ARBA00022801"/>
    </source>
</evidence>
<dbReference type="KEGG" id="mane:DP065_01160"/>
<keyword evidence="8" id="KW-0482">Metalloprotease</keyword>
<keyword evidence="5 10" id="KW-0378">Hydrolase</keyword>
<comment type="similarity">
    <text evidence="2">Belongs to the peptidase M20A family.</text>
</comment>
<dbReference type="InterPro" id="IPR002933">
    <property type="entry name" value="Peptidase_M20"/>
</dbReference>
<dbReference type="Pfam" id="PF01546">
    <property type="entry name" value="Peptidase_M20"/>
    <property type="match status" value="1"/>
</dbReference>
<dbReference type="GO" id="GO:0008237">
    <property type="term" value="F:metallopeptidase activity"/>
    <property type="evidence" value="ECO:0007669"/>
    <property type="project" value="UniProtKB-KW"/>
</dbReference>
<evidence type="ECO:0000256" key="4">
    <source>
        <dbReference type="ARBA" id="ARBA00022723"/>
    </source>
</evidence>
<dbReference type="NCBIfam" id="TIGR01887">
    <property type="entry name" value="dipeptidaselike"/>
    <property type="match status" value="1"/>
</dbReference>
<dbReference type="RefSeq" id="WP_033178890.1">
    <property type="nucleotide sequence ID" value="NZ_CP030140.1"/>
</dbReference>
<accession>A0A2Z4NCR7</accession>
<evidence type="ECO:0000256" key="3">
    <source>
        <dbReference type="ARBA" id="ARBA00022670"/>
    </source>
</evidence>
<gene>
    <name evidence="10" type="ORF">DP065_01160</name>
</gene>
<proteinExistence type="inferred from homology"/>
<evidence type="ECO:0000259" key="9">
    <source>
        <dbReference type="Pfam" id="PF07687"/>
    </source>
</evidence>
<dbReference type="SUPFAM" id="SSF55031">
    <property type="entry name" value="Bacterial exopeptidase dimerisation domain"/>
    <property type="match status" value="1"/>
</dbReference>
<dbReference type="AlphaFoldDB" id="A0A2Z4NCR7"/>
<keyword evidence="4" id="KW-0479">Metal-binding</keyword>
<reference evidence="11" key="1">
    <citation type="submission" date="2018-06" db="EMBL/GenBank/DDBJ databases">
        <title>Complete genome sequences of Mycoplasma anatis, M. anseris and M. cloacale type strains.</title>
        <authorList>
            <person name="Grozner D."/>
            <person name="Forro B."/>
            <person name="Sulyok K.M."/>
            <person name="Marton S."/>
            <person name="Kreizinger Z."/>
            <person name="Banyai K."/>
            <person name="Gyuranecz M."/>
        </authorList>
    </citation>
    <scope>NUCLEOTIDE SEQUENCE [LARGE SCALE GENOMIC DNA]</scope>
    <source>
        <strain evidence="11">ATCC 49234</strain>
    </source>
</reference>
<dbReference type="InterPro" id="IPR001261">
    <property type="entry name" value="ArgE/DapE_CS"/>
</dbReference>
<feature type="domain" description="Peptidase M20 dimerisation" evidence="9">
    <location>
        <begin position="245"/>
        <end position="354"/>
    </location>
</feature>
<dbReference type="Proteomes" id="UP000250218">
    <property type="component" value="Chromosome"/>
</dbReference>
<evidence type="ECO:0000256" key="7">
    <source>
        <dbReference type="ARBA" id="ARBA00022997"/>
    </source>
</evidence>
<dbReference type="PANTHER" id="PTHR43808">
    <property type="entry name" value="ACETYLORNITHINE DEACETYLASE"/>
    <property type="match status" value="1"/>
</dbReference>
<keyword evidence="7" id="KW-0224">Dipeptidase</keyword>